<name>A0A2C6L9X8_9APIC</name>
<dbReference type="PANTHER" id="PTHR11804:SF79">
    <property type="entry name" value="MITOCHONDRIAL INTERMEDIATE PEPTIDASE"/>
    <property type="match status" value="1"/>
</dbReference>
<dbReference type="GeneID" id="94425554"/>
<gene>
    <name evidence="9" type="ORF">CSUI_002141</name>
</gene>
<comment type="cofactor">
    <cofactor evidence="7">
        <name>Zn(2+)</name>
        <dbReference type="ChEBI" id="CHEBI:29105"/>
    </cofactor>
    <text evidence="7">Binds 1 zinc ion.</text>
</comment>
<evidence type="ECO:0000256" key="7">
    <source>
        <dbReference type="RuleBase" id="RU003435"/>
    </source>
</evidence>
<protein>
    <submittedName>
        <fullName evidence="9">Peptidase family m3 protein</fullName>
    </submittedName>
</protein>
<reference evidence="9 10" key="1">
    <citation type="journal article" date="2017" name="Int. J. Parasitol.">
        <title>The genome of the protozoan parasite Cystoisospora suis and a reverse vaccinology approach to identify vaccine candidates.</title>
        <authorList>
            <person name="Palmieri N."/>
            <person name="Shrestha A."/>
            <person name="Ruttkowski B."/>
            <person name="Beck T."/>
            <person name="Vogl C."/>
            <person name="Tomley F."/>
            <person name="Blake D.P."/>
            <person name="Joachim A."/>
        </authorList>
    </citation>
    <scope>NUCLEOTIDE SEQUENCE [LARGE SCALE GENOMIC DNA]</scope>
    <source>
        <strain evidence="9 10">Wien I</strain>
    </source>
</reference>
<dbReference type="Gene3D" id="1.10.1370.10">
    <property type="entry name" value="Neurolysin, domain 3"/>
    <property type="match status" value="1"/>
</dbReference>
<evidence type="ECO:0000313" key="9">
    <source>
        <dbReference type="EMBL" id="PHJ24005.1"/>
    </source>
</evidence>
<evidence type="ECO:0000256" key="3">
    <source>
        <dbReference type="ARBA" id="ARBA00022723"/>
    </source>
</evidence>
<evidence type="ECO:0000313" key="10">
    <source>
        <dbReference type="Proteomes" id="UP000221165"/>
    </source>
</evidence>
<evidence type="ECO:0000256" key="2">
    <source>
        <dbReference type="ARBA" id="ARBA00022670"/>
    </source>
</evidence>
<feature type="domain" description="CRIB" evidence="8">
    <location>
        <begin position="600"/>
        <end position="615"/>
    </location>
</feature>
<evidence type="ECO:0000256" key="5">
    <source>
        <dbReference type="ARBA" id="ARBA00022833"/>
    </source>
</evidence>
<sequence>MDAWDVLAMPLSRCLALQNRYLSLVAEEAALASDIAQYQGEPRHQEGLWIPAAAMLRSGVHPDIVARAIQEHQQQGDSSLFSSIRRRIRGGRGGKKSDCIFVTADSELSHTLLKESCDAELRRDIYQLQRTATRDDEECERRLLHLLRFRQALARFRGYSSWTAYAQRDGILRTPAAVDSFLSRLLEALRPGVTQELETVSNFAMAQGLLKPPHGTSAIKFAEMRPWDLRFLMHQYHRRQTDSKRHLRQRTAVSLQQLLEGMQTLVERLLGLRLVRTTPAKGETWHWSVLRFELHEDPRTRAVRLCSSSPCSPSSLRGVFYLDLWSRPSKTRLLAQFTVRGSKNLSYADSQGWRLGGPLWLSSVEDLVNSAPEATPTGSGNPGRAVVSCREKRILRQVPCSALVCSFSPPGGVPHGCVMDDRGAGADLEKMLTDTLLPLCMSRSLLHEFGHVLHSLISETELQHLSGTRGAVDFAEFPSNLFEHFTRALVLSPSDLSDSAATVPSCNFAHLQALQLLLHALMDQAFYSFFPSSESSQLFNETGFQSPGKEAFSPTAARPALNVEEELQALRDWIDTAYSRHEWLVTAEESMTGVTVCDLVGKPQMTRFEHLVHYGGSYFCYLLCRVMSSFAWQHAFAVDPFSRATGERLHAILRRGSIDCSLHPVMGLAGPGVSADEKQHLVANPHLLPLEPFLEDLRTAEDSSAGLQLT</sequence>
<dbReference type="RefSeq" id="XP_067925679.1">
    <property type="nucleotide sequence ID" value="XM_068062343.1"/>
</dbReference>
<dbReference type="OrthoDB" id="331867at2759"/>
<evidence type="ECO:0000256" key="6">
    <source>
        <dbReference type="ARBA" id="ARBA00023049"/>
    </source>
</evidence>
<dbReference type="InterPro" id="IPR045090">
    <property type="entry name" value="Pept_M3A_M3B"/>
</dbReference>
<organism evidence="9 10">
    <name type="scientific">Cystoisospora suis</name>
    <dbReference type="NCBI Taxonomy" id="483139"/>
    <lineage>
        <taxon>Eukaryota</taxon>
        <taxon>Sar</taxon>
        <taxon>Alveolata</taxon>
        <taxon>Apicomplexa</taxon>
        <taxon>Conoidasida</taxon>
        <taxon>Coccidia</taxon>
        <taxon>Eucoccidiorida</taxon>
        <taxon>Eimeriorina</taxon>
        <taxon>Sarcocystidae</taxon>
        <taxon>Cystoisospora</taxon>
    </lineage>
</organism>
<dbReference type="SUPFAM" id="SSF55486">
    <property type="entry name" value="Metalloproteases ('zincins'), catalytic domain"/>
    <property type="match status" value="1"/>
</dbReference>
<dbReference type="GO" id="GO:0004222">
    <property type="term" value="F:metalloendopeptidase activity"/>
    <property type="evidence" value="ECO:0007669"/>
    <property type="project" value="InterPro"/>
</dbReference>
<keyword evidence="4 7" id="KW-0378">Hydrolase</keyword>
<proteinExistence type="inferred from homology"/>
<dbReference type="AlphaFoldDB" id="A0A2C6L9X8"/>
<dbReference type="Proteomes" id="UP000221165">
    <property type="component" value="Unassembled WGS sequence"/>
</dbReference>
<dbReference type="PROSITE" id="PS50108">
    <property type="entry name" value="CRIB"/>
    <property type="match status" value="1"/>
</dbReference>
<dbReference type="InterPro" id="IPR000095">
    <property type="entry name" value="CRIB_dom"/>
</dbReference>
<keyword evidence="2 7" id="KW-0645">Protease</keyword>
<evidence type="ECO:0000259" key="8">
    <source>
        <dbReference type="PROSITE" id="PS50108"/>
    </source>
</evidence>
<dbReference type="GO" id="GO:0006508">
    <property type="term" value="P:proteolysis"/>
    <property type="evidence" value="ECO:0007669"/>
    <property type="project" value="UniProtKB-KW"/>
</dbReference>
<evidence type="ECO:0000256" key="4">
    <source>
        <dbReference type="ARBA" id="ARBA00022801"/>
    </source>
</evidence>
<keyword evidence="6 7" id="KW-0482">Metalloprotease</keyword>
<keyword evidence="10" id="KW-1185">Reference proteome</keyword>
<dbReference type="GO" id="GO:0046872">
    <property type="term" value="F:metal ion binding"/>
    <property type="evidence" value="ECO:0007669"/>
    <property type="project" value="UniProtKB-UniRule"/>
</dbReference>
<keyword evidence="3 7" id="KW-0479">Metal-binding</keyword>
<dbReference type="EMBL" id="MIGC01000890">
    <property type="protein sequence ID" value="PHJ24005.1"/>
    <property type="molecule type" value="Genomic_DNA"/>
</dbReference>
<accession>A0A2C6L9X8</accession>
<comment type="similarity">
    <text evidence="1 7">Belongs to the peptidase M3 family.</text>
</comment>
<dbReference type="InterPro" id="IPR024077">
    <property type="entry name" value="Neurolysin/TOP_dom2"/>
</dbReference>
<dbReference type="InterPro" id="IPR001567">
    <property type="entry name" value="Pept_M3A_M3B_dom"/>
</dbReference>
<dbReference type="Pfam" id="PF01432">
    <property type="entry name" value="Peptidase_M3"/>
    <property type="match status" value="1"/>
</dbReference>
<keyword evidence="5 7" id="KW-0862">Zinc</keyword>
<dbReference type="GO" id="GO:0006518">
    <property type="term" value="P:peptide metabolic process"/>
    <property type="evidence" value="ECO:0007669"/>
    <property type="project" value="TreeGrafter"/>
</dbReference>
<comment type="caution">
    <text evidence="9">The sequence shown here is derived from an EMBL/GenBank/DDBJ whole genome shotgun (WGS) entry which is preliminary data.</text>
</comment>
<dbReference type="VEuPathDB" id="ToxoDB:CSUI_002141"/>
<dbReference type="GO" id="GO:0005739">
    <property type="term" value="C:mitochondrion"/>
    <property type="evidence" value="ECO:0007669"/>
    <property type="project" value="TreeGrafter"/>
</dbReference>
<dbReference type="Gene3D" id="1.10.1370.40">
    <property type="match status" value="1"/>
</dbReference>
<dbReference type="PANTHER" id="PTHR11804">
    <property type="entry name" value="PROTEASE M3 THIMET OLIGOPEPTIDASE-RELATED"/>
    <property type="match status" value="1"/>
</dbReference>
<evidence type="ECO:0000256" key="1">
    <source>
        <dbReference type="ARBA" id="ARBA00006040"/>
    </source>
</evidence>